<dbReference type="InterPro" id="IPR023696">
    <property type="entry name" value="Ureohydrolase_dom_sf"/>
</dbReference>
<evidence type="ECO:0000259" key="3">
    <source>
        <dbReference type="Pfam" id="PF00850"/>
    </source>
</evidence>
<dbReference type="CDD" id="cd09993">
    <property type="entry name" value="HDAC_classIV"/>
    <property type="match status" value="1"/>
</dbReference>
<dbReference type="RefSeq" id="WP_114365687.1">
    <property type="nucleotide sequence ID" value="NZ_BHZF01000001.1"/>
</dbReference>
<dbReference type="Pfam" id="PF00850">
    <property type="entry name" value="Hist_deacetyl"/>
    <property type="match status" value="1"/>
</dbReference>
<gene>
    <name evidence="4" type="ORF">DES35_101463</name>
</gene>
<dbReference type="EMBL" id="QPJS01000001">
    <property type="protein sequence ID" value="RCX05180.1"/>
    <property type="molecule type" value="Genomic_DNA"/>
</dbReference>
<proteinExistence type="inferred from homology"/>
<dbReference type="PANTHER" id="PTHR10625">
    <property type="entry name" value="HISTONE DEACETYLASE HDAC1-RELATED"/>
    <property type="match status" value="1"/>
</dbReference>
<dbReference type="PANTHER" id="PTHR10625:SF23">
    <property type="entry name" value="HISTONE DEACETYLASE 11"/>
    <property type="match status" value="1"/>
</dbReference>
<feature type="domain" description="Histone deacetylase" evidence="3">
    <location>
        <begin position="20"/>
        <end position="290"/>
    </location>
</feature>
<name>A0A369A756_9FLAO</name>
<dbReference type="GO" id="GO:0004407">
    <property type="term" value="F:histone deacetylase activity"/>
    <property type="evidence" value="ECO:0007669"/>
    <property type="project" value="InterPro"/>
</dbReference>
<sequence>MLTVAWRSEYIQPLPDGHRFPMLKYELIPEQLIRESIIRESQIFKPEPAKRIDITAVHSEEYLTKLETLALSRSEERKIGFPHDERLVFREKCIVNGSIYNALYAIENGCSINVAGGTHHAYSDRGEGFCLLNDIAVATSYLLRHRLRERVLIVDLDVHQGNGTAAIFKNEPGVFTFSMHGANNYPLHKEQSDLDVPLPDGITDEPYLKLLERHLNEIAERFQPDFVFYQSGVDILHTDKLGRLAISAHGCALRDRLVFRFCKIHRLPVAVSMGGGYSQRLSDIVNAHVSTYREAASIFD</sequence>
<dbReference type="InterPro" id="IPR023801">
    <property type="entry name" value="His_deacetylse_dom"/>
</dbReference>
<protein>
    <submittedName>
        <fullName evidence="4">Acetoin utilization deacetylase AcuC-like enzyme</fullName>
    </submittedName>
</protein>
<evidence type="ECO:0000256" key="2">
    <source>
        <dbReference type="ARBA" id="ARBA00022801"/>
    </source>
</evidence>
<dbReference type="InterPro" id="IPR044150">
    <property type="entry name" value="HDAC_classIV"/>
</dbReference>
<accession>A0A369A756</accession>
<dbReference type="GO" id="GO:0016787">
    <property type="term" value="F:hydrolase activity"/>
    <property type="evidence" value="ECO:0007669"/>
    <property type="project" value="UniProtKB-KW"/>
</dbReference>
<comment type="similarity">
    <text evidence="1">Belongs to the histone deacetylase family.</text>
</comment>
<evidence type="ECO:0000313" key="4">
    <source>
        <dbReference type="EMBL" id="RCX05180.1"/>
    </source>
</evidence>
<dbReference type="InterPro" id="IPR000286">
    <property type="entry name" value="HDACs"/>
</dbReference>
<dbReference type="AlphaFoldDB" id="A0A369A756"/>
<dbReference type="InterPro" id="IPR037138">
    <property type="entry name" value="His_deacetylse_dom_sf"/>
</dbReference>
<keyword evidence="2" id="KW-0378">Hydrolase</keyword>
<dbReference type="PRINTS" id="PR01270">
    <property type="entry name" value="HDASUPER"/>
</dbReference>
<organism evidence="4 5">
    <name type="scientific">Schleiferia thermophila</name>
    <dbReference type="NCBI Taxonomy" id="884107"/>
    <lineage>
        <taxon>Bacteria</taxon>
        <taxon>Pseudomonadati</taxon>
        <taxon>Bacteroidota</taxon>
        <taxon>Flavobacteriia</taxon>
        <taxon>Flavobacteriales</taxon>
        <taxon>Schleiferiaceae</taxon>
        <taxon>Schleiferia</taxon>
    </lineage>
</organism>
<dbReference type="GO" id="GO:0040029">
    <property type="term" value="P:epigenetic regulation of gene expression"/>
    <property type="evidence" value="ECO:0007669"/>
    <property type="project" value="TreeGrafter"/>
</dbReference>
<reference evidence="4 5" key="1">
    <citation type="submission" date="2018-07" db="EMBL/GenBank/DDBJ databases">
        <title>Genomic Encyclopedia of Type Strains, Phase IV (KMG-IV): sequencing the most valuable type-strain genomes for metagenomic binning, comparative biology and taxonomic classification.</title>
        <authorList>
            <person name="Goeker M."/>
        </authorList>
    </citation>
    <scope>NUCLEOTIDE SEQUENCE [LARGE SCALE GENOMIC DNA]</scope>
    <source>
        <strain evidence="4 5">DSM 21410</strain>
    </source>
</reference>
<keyword evidence="5" id="KW-1185">Reference proteome</keyword>
<dbReference type="Gene3D" id="3.40.800.20">
    <property type="entry name" value="Histone deacetylase domain"/>
    <property type="match status" value="1"/>
</dbReference>
<comment type="caution">
    <text evidence="4">The sequence shown here is derived from an EMBL/GenBank/DDBJ whole genome shotgun (WGS) entry which is preliminary data.</text>
</comment>
<dbReference type="SUPFAM" id="SSF52768">
    <property type="entry name" value="Arginase/deacetylase"/>
    <property type="match status" value="1"/>
</dbReference>
<evidence type="ECO:0000256" key="1">
    <source>
        <dbReference type="ARBA" id="ARBA00005947"/>
    </source>
</evidence>
<evidence type="ECO:0000313" key="5">
    <source>
        <dbReference type="Proteomes" id="UP000253517"/>
    </source>
</evidence>
<dbReference type="Proteomes" id="UP000253517">
    <property type="component" value="Unassembled WGS sequence"/>
</dbReference>